<reference evidence="5" key="2">
    <citation type="submission" date="2025-08" db="UniProtKB">
        <authorList>
            <consortium name="RefSeq"/>
        </authorList>
    </citation>
    <scope>IDENTIFICATION</scope>
    <source>
        <tissue evidence="5">Leaf</tissue>
    </source>
</reference>
<accession>A0A1S3TST4</accession>
<name>A0A1S3TST4_VIGRR</name>
<evidence type="ECO:0000259" key="2">
    <source>
        <dbReference type="Pfam" id="PF23559"/>
    </source>
</evidence>
<dbReference type="PANTHER" id="PTHR47186:SF45">
    <property type="entry name" value="DISEASE RESISTANCE RPP13-LIKE PROTEIN 1"/>
    <property type="match status" value="1"/>
</dbReference>
<feature type="domain" description="Disease resistance R13L4/SHOC-2-like LRR" evidence="3">
    <location>
        <begin position="278"/>
        <end position="492"/>
    </location>
</feature>
<evidence type="ECO:0000313" key="4">
    <source>
        <dbReference type="Proteomes" id="UP000087766"/>
    </source>
</evidence>
<dbReference type="Pfam" id="PF23559">
    <property type="entry name" value="WHD_DRP"/>
    <property type="match status" value="1"/>
</dbReference>
<dbReference type="InterPro" id="IPR055414">
    <property type="entry name" value="LRR_R13L4/SHOC2-like"/>
</dbReference>
<evidence type="ECO:0000259" key="3">
    <source>
        <dbReference type="Pfam" id="PF23598"/>
    </source>
</evidence>
<organism evidence="4 5">
    <name type="scientific">Vigna radiata var. radiata</name>
    <name type="common">Mung bean</name>
    <name type="synonym">Phaseolus aureus</name>
    <dbReference type="NCBI Taxonomy" id="3916"/>
    <lineage>
        <taxon>Eukaryota</taxon>
        <taxon>Viridiplantae</taxon>
        <taxon>Streptophyta</taxon>
        <taxon>Embryophyta</taxon>
        <taxon>Tracheophyta</taxon>
        <taxon>Spermatophyta</taxon>
        <taxon>Magnoliopsida</taxon>
        <taxon>eudicotyledons</taxon>
        <taxon>Gunneridae</taxon>
        <taxon>Pentapetalae</taxon>
        <taxon>rosids</taxon>
        <taxon>fabids</taxon>
        <taxon>Fabales</taxon>
        <taxon>Fabaceae</taxon>
        <taxon>Papilionoideae</taxon>
        <taxon>50 kb inversion clade</taxon>
        <taxon>NPAAA clade</taxon>
        <taxon>indigoferoid/millettioid clade</taxon>
        <taxon>Phaseoleae</taxon>
        <taxon>Vigna</taxon>
    </lineage>
</organism>
<proteinExistence type="predicted"/>
<dbReference type="AlphaFoldDB" id="A0A1S3TST4"/>
<sequence>MSIRTNKMKAVAVLLKELMTARSKFHERGKDESFDRKLEKLRLDLSKIKDVFVRVKKNEEELLDILAEVYGHLHKLDREKLNEDMDGICERIRDSAHNLLPKDAFNMLSKMEDHSSEELVQTHQKKSWTAEDFNLLGLPSRFCMFSLLIFPENAVIRKRNAIHLWIEEGLITNTEKKTAEEKGEDVIHDLLKFKVIVRYGSTKDPIVDKFQILPHVRSQLKLYLDGDSEYIRPSRLLLDRKKVTVGGVDTKNVTLRNIYNIGASYLNFGPQWVSDQWKNLEVLQLGRWQDSPLHHIEVGSEEFLRELRTMKLLKYLSLRGISRIFELPSSIVELENLEILDLKACHNLETLPDDISSMKSLTHLIMSECSLLEVMPKGIEKLTNLQVLKGFLITEKTPCRMSDLVNLRKLRRLSINIGSEAMIKDGEFSSLRNFLTLKHLKISWSVSDPRYSKIGVILPISLTKLHLECFPGKSFEECFTLPDLIPCELNITGGKLETMSPQALLWNVEILRLKYLKQLNVDINNLKTFFPWLTYIEIKQISNYSYIEHVYL</sequence>
<dbReference type="Pfam" id="PF23598">
    <property type="entry name" value="LRR_14"/>
    <property type="match status" value="1"/>
</dbReference>
<protein>
    <submittedName>
        <fullName evidence="5">Disease resistance RPP13-like protein 4</fullName>
    </submittedName>
</protein>
<dbReference type="GeneID" id="106758391"/>
<dbReference type="PANTHER" id="PTHR47186">
    <property type="entry name" value="LEUCINE-RICH REPEAT-CONTAINING PROTEIN 57"/>
    <property type="match status" value="1"/>
</dbReference>
<feature type="domain" description="Disease resistance protein winged helix" evidence="2">
    <location>
        <begin position="149"/>
        <end position="197"/>
    </location>
</feature>
<dbReference type="Proteomes" id="UP000087766">
    <property type="component" value="Chromosome 4"/>
</dbReference>
<gene>
    <name evidence="5" type="primary">LOC106758391</name>
</gene>
<dbReference type="OrthoDB" id="1934998at2759"/>
<dbReference type="InterPro" id="IPR032675">
    <property type="entry name" value="LRR_dom_sf"/>
</dbReference>
<evidence type="ECO:0000313" key="5">
    <source>
        <dbReference type="RefSeq" id="XP_014496805.1"/>
    </source>
</evidence>
<keyword evidence="4" id="KW-1185">Reference proteome</keyword>
<dbReference type="SUPFAM" id="SSF52047">
    <property type="entry name" value="RNI-like"/>
    <property type="match status" value="1"/>
</dbReference>
<evidence type="ECO:0000256" key="1">
    <source>
        <dbReference type="ARBA" id="ARBA00022737"/>
    </source>
</evidence>
<dbReference type="KEGG" id="vra:106758391"/>
<dbReference type="InterPro" id="IPR058922">
    <property type="entry name" value="WHD_DRP"/>
</dbReference>
<dbReference type="RefSeq" id="XP_014496805.1">
    <property type="nucleotide sequence ID" value="XM_014641319.2"/>
</dbReference>
<reference evidence="4" key="1">
    <citation type="journal article" date="2014" name="Nat. Commun.">
        <title>Genome sequence of mungbean and insights into evolution within Vigna species.</title>
        <authorList>
            <person name="Kang Y.J."/>
            <person name="Kim S.K."/>
            <person name="Kim M.Y."/>
            <person name="Lestari P."/>
            <person name="Kim K.H."/>
            <person name="Ha B.K."/>
            <person name="Jun T.H."/>
            <person name="Hwang W.J."/>
            <person name="Lee T."/>
            <person name="Lee J."/>
            <person name="Shim S."/>
            <person name="Yoon M.Y."/>
            <person name="Jang Y.E."/>
            <person name="Han K.S."/>
            <person name="Taeprayoon P."/>
            <person name="Yoon N."/>
            <person name="Somta P."/>
            <person name="Tanya P."/>
            <person name="Kim K.S."/>
            <person name="Gwag J.G."/>
            <person name="Moon J.K."/>
            <person name="Lee Y.H."/>
            <person name="Park B.S."/>
            <person name="Bombarely A."/>
            <person name="Doyle J.J."/>
            <person name="Jackson S.A."/>
            <person name="Schafleitner R."/>
            <person name="Srinives P."/>
            <person name="Varshney R.K."/>
            <person name="Lee S.H."/>
        </authorList>
    </citation>
    <scope>NUCLEOTIDE SEQUENCE [LARGE SCALE GENOMIC DNA]</scope>
    <source>
        <strain evidence="4">cv. VC1973A</strain>
    </source>
</reference>
<dbReference type="Gene3D" id="3.80.10.10">
    <property type="entry name" value="Ribonuclease Inhibitor"/>
    <property type="match status" value="1"/>
</dbReference>
<keyword evidence="1" id="KW-0677">Repeat</keyword>